<keyword evidence="2" id="KW-1185">Reference proteome</keyword>
<gene>
    <name evidence="1" type="ORF">BA062_38785</name>
</gene>
<sequence>MTPEQRALRARIGAHAMHAQGKTNTGPARAAFADRWEKQVDPEGVLSPDERARRAHHAMKAHFSRMAAKSAKARARRNRAA</sequence>
<organism evidence="1 2">
    <name type="scientific">Prauserella flavalba</name>
    <dbReference type="NCBI Taxonomy" id="1477506"/>
    <lineage>
        <taxon>Bacteria</taxon>
        <taxon>Bacillati</taxon>
        <taxon>Actinomycetota</taxon>
        <taxon>Actinomycetes</taxon>
        <taxon>Pseudonocardiales</taxon>
        <taxon>Pseudonocardiaceae</taxon>
        <taxon>Prauserella</taxon>
    </lineage>
</organism>
<protein>
    <submittedName>
        <fullName evidence="1">Uncharacterized protein</fullName>
    </submittedName>
</protein>
<proteinExistence type="predicted"/>
<dbReference type="RefSeq" id="WP_210407138.1">
    <property type="nucleotide sequence ID" value="NZ_MASU01000039.1"/>
</dbReference>
<dbReference type="EMBL" id="MASU01000039">
    <property type="protein sequence ID" value="PXY16488.1"/>
    <property type="molecule type" value="Genomic_DNA"/>
</dbReference>
<comment type="caution">
    <text evidence="1">The sequence shown here is derived from an EMBL/GenBank/DDBJ whole genome shotgun (WGS) entry which is preliminary data.</text>
</comment>
<dbReference type="Proteomes" id="UP000247892">
    <property type="component" value="Unassembled WGS sequence"/>
</dbReference>
<reference evidence="1 2" key="1">
    <citation type="submission" date="2016-07" db="EMBL/GenBank/DDBJ databases">
        <title>Draft genome sequence of Prauserella sp. YIM 121212, isolated from alkaline soil.</title>
        <authorList>
            <person name="Ruckert C."/>
            <person name="Albersmeier A."/>
            <person name="Jiang C.-L."/>
            <person name="Jiang Y."/>
            <person name="Kalinowski J."/>
            <person name="Schneider O."/>
            <person name="Winkler A."/>
            <person name="Zotchev S.B."/>
        </authorList>
    </citation>
    <scope>NUCLEOTIDE SEQUENCE [LARGE SCALE GENOMIC DNA]</scope>
    <source>
        <strain evidence="1 2">YIM 121212</strain>
    </source>
</reference>
<evidence type="ECO:0000313" key="1">
    <source>
        <dbReference type="EMBL" id="PXY16488.1"/>
    </source>
</evidence>
<accession>A0A318LLD0</accession>
<name>A0A318LLD0_9PSEU</name>
<evidence type="ECO:0000313" key="2">
    <source>
        <dbReference type="Proteomes" id="UP000247892"/>
    </source>
</evidence>
<dbReference type="AlphaFoldDB" id="A0A318LLD0"/>